<organism evidence="2 3">
    <name type="scientific">Synechococcus phage Syn19</name>
    <dbReference type="NCBI Taxonomy" id="445684"/>
    <lineage>
        <taxon>Viruses</taxon>
        <taxon>Duplodnaviria</taxon>
        <taxon>Heunggongvirae</taxon>
        <taxon>Uroviricota</taxon>
        <taxon>Caudoviricetes</taxon>
        <taxon>Pantevenvirales</taxon>
        <taxon>Kyanoviridae</taxon>
        <taxon>Pontusvirus</taxon>
        <taxon>Pontusvirus syn19</taxon>
    </lineage>
</organism>
<gene>
    <name evidence="2" type="ORF">Syn19_034</name>
</gene>
<reference evidence="2 3" key="1">
    <citation type="journal article" date="2010" name="Environ. Microbiol.">
        <title>Genomic analysis of oceanic cyanobacterial myoviruses compared with T4-like myoviruses from diverse hosts and environments.</title>
        <authorList>
            <person name="Sullivan M.B."/>
            <person name="Huang K.H."/>
            <person name="Ignacio-Espinoza J.C."/>
            <person name="Berlin A.M."/>
            <person name="Kelly L."/>
            <person name="Weigele P.R."/>
            <person name="DeFrancesco A.S."/>
            <person name="Kern S.E."/>
            <person name="Thompson L.R."/>
            <person name="Young S."/>
            <person name="Yandava C."/>
            <person name="Fu R."/>
            <person name="Krastins B."/>
            <person name="Chase M."/>
            <person name="Sarracino D."/>
            <person name="Osburne M.S."/>
            <person name="Henn M.R."/>
            <person name="Chisholm S.W."/>
        </authorList>
    </citation>
    <scope>NUCLEOTIDE SEQUENCE [LARGE SCALE GENOMIC DNA]</scope>
    <source>
        <strain evidence="2">Syn19</strain>
    </source>
</reference>
<accession>E3SPZ9</accession>
<dbReference type="RefSeq" id="YP_004323867.1">
    <property type="nucleotide sequence ID" value="NC_015286.1"/>
</dbReference>
<dbReference type="EMBL" id="GU071106">
    <property type="protein sequence ID" value="ADO99523.1"/>
    <property type="molecule type" value="Genomic_DNA"/>
</dbReference>
<dbReference type="OrthoDB" id="23947at10239"/>
<dbReference type="InterPro" id="IPR055891">
    <property type="entry name" value="DUF7468"/>
</dbReference>
<evidence type="ECO:0000313" key="2">
    <source>
        <dbReference type="EMBL" id="ADO99523.1"/>
    </source>
</evidence>
<sequence>MPLKQNQSGGQLDTQTSGSTKPKTVLETSFGGTVEKTIPENAEWIDDAFYIKKTRFGLFTSILKEPLGQHFITGATYEGVLTMSRWHLKSLQDGTLDDYTRTVNSGVVGGKL</sequence>
<name>E3SPZ9_9CAUD</name>
<dbReference type="KEGG" id="vg:10328535"/>
<dbReference type="GeneID" id="10328535"/>
<evidence type="ECO:0000256" key="1">
    <source>
        <dbReference type="SAM" id="MobiDB-lite"/>
    </source>
</evidence>
<protein>
    <submittedName>
        <fullName evidence="2">Uncharacterized protein</fullName>
    </submittedName>
</protein>
<dbReference type="Proteomes" id="UP000006535">
    <property type="component" value="Segment"/>
</dbReference>
<evidence type="ECO:0000313" key="3">
    <source>
        <dbReference type="Proteomes" id="UP000006535"/>
    </source>
</evidence>
<keyword evidence="3" id="KW-1185">Reference proteome</keyword>
<feature type="region of interest" description="Disordered" evidence="1">
    <location>
        <begin position="1"/>
        <end position="26"/>
    </location>
</feature>
<proteinExistence type="predicted"/>
<dbReference type="Pfam" id="PF24272">
    <property type="entry name" value="DUF7468"/>
    <property type="match status" value="1"/>
</dbReference>